<dbReference type="Proteomes" id="UP001310890">
    <property type="component" value="Unassembled WGS sequence"/>
</dbReference>
<dbReference type="PRINTS" id="PR00503">
    <property type="entry name" value="BROMODOMAIN"/>
</dbReference>
<dbReference type="PROSITE" id="PS00633">
    <property type="entry name" value="BROMODOMAIN_1"/>
    <property type="match status" value="1"/>
</dbReference>
<dbReference type="Gene3D" id="1.20.920.10">
    <property type="entry name" value="Bromodomain-like"/>
    <property type="match status" value="1"/>
</dbReference>
<evidence type="ECO:0000256" key="4">
    <source>
        <dbReference type="SAM" id="MobiDB-lite"/>
    </source>
</evidence>
<evidence type="ECO:0000313" key="7">
    <source>
        <dbReference type="Proteomes" id="UP001310890"/>
    </source>
</evidence>
<dbReference type="InterPro" id="IPR016197">
    <property type="entry name" value="Chromo-like_dom_sf"/>
</dbReference>
<name>A0AAN7TIK4_9PEZI</name>
<evidence type="ECO:0000256" key="2">
    <source>
        <dbReference type="ARBA" id="ARBA00023117"/>
    </source>
</evidence>
<dbReference type="GO" id="GO:0006355">
    <property type="term" value="P:regulation of DNA-templated transcription"/>
    <property type="evidence" value="ECO:0007669"/>
    <property type="project" value="TreeGrafter"/>
</dbReference>
<feature type="compositionally biased region" description="Basic and acidic residues" evidence="4">
    <location>
        <begin position="204"/>
        <end position="228"/>
    </location>
</feature>
<comment type="subunit">
    <text evidence="1">Component of the NuA4 histone acetyltransferase complex.</text>
</comment>
<dbReference type="CDD" id="cd00024">
    <property type="entry name" value="CD_CSD"/>
    <property type="match status" value="1"/>
</dbReference>
<dbReference type="GO" id="GO:0005634">
    <property type="term" value="C:nucleus"/>
    <property type="evidence" value="ECO:0007669"/>
    <property type="project" value="TreeGrafter"/>
</dbReference>
<sequence length="428" mass="49239">MDFRRTIQDKSILKARMEILTRLEQKRQDDLVNLDHKHTNEVRALNEEHDMILANKQAEINQASPVLLELQELSFNYYAEEVSRGLTSKINTPEEDDSEYVETMDGAISDMASRTPESEAPYVPKTSRPRRVTKLTGNKRKNDNDGDQAEAADLPPLGAKRSRVDGPDEFPGLFWCYRGWGKHIRVTKEEWAVKSYQGQSSGGKKREAGADDEDGVRRETRRTAHTDAKGLPQAPGMRDLAFCHQLLDKLTSSRYHHITYHFFEAVDPVALGIPDYFDFIKDPMDLSTMRAKLEAKAYGKAEDFKADLDLMIRNCLKYNQKEEEVHSMGCELEKVVGFMWKTCTTPNQVEGVEGVQVDEITRHMIREDETVLYRVKWHGDEDETWEFASILEPSELEMYWESIGGEPSSATAPRWRGLRKKRNLRKTF</sequence>
<dbReference type="SUPFAM" id="SSF47370">
    <property type="entry name" value="Bromodomain"/>
    <property type="match status" value="1"/>
</dbReference>
<proteinExistence type="predicted"/>
<keyword evidence="2 3" id="KW-0103">Bromodomain</keyword>
<protein>
    <recommendedName>
        <fullName evidence="5">Bromo domain-containing protein</fullName>
    </recommendedName>
</protein>
<feature type="domain" description="Bromo" evidence="5">
    <location>
        <begin position="254"/>
        <end position="326"/>
    </location>
</feature>
<dbReference type="SMART" id="SM00297">
    <property type="entry name" value="BROMO"/>
    <property type="match status" value="1"/>
</dbReference>
<dbReference type="PROSITE" id="PS50014">
    <property type="entry name" value="BROMODOMAIN_2"/>
    <property type="match status" value="1"/>
</dbReference>
<dbReference type="GO" id="GO:0006338">
    <property type="term" value="P:chromatin remodeling"/>
    <property type="evidence" value="ECO:0007669"/>
    <property type="project" value="TreeGrafter"/>
</dbReference>
<reference evidence="6" key="1">
    <citation type="submission" date="2023-08" db="EMBL/GenBank/DDBJ databases">
        <title>Black Yeasts Isolated from many extreme environments.</title>
        <authorList>
            <person name="Coleine C."/>
            <person name="Stajich J.E."/>
            <person name="Selbmann L."/>
        </authorList>
    </citation>
    <scope>NUCLEOTIDE SEQUENCE</scope>
    <source>
        <strain evidence="6">CCFEE 5401</strain>
    </source>
</reference>
<evidence type="ECO:0000256" key="3">
    <source>
        <dbReference type="PROSITE-ProRule" id="PRU00035"/>
    </source>
</evidence>
<evidence type="ECO:0000259" key="5">
    <source>
        <dbReference type="PROSITE" id="PS50014"/>
    </source>
</evidence>
<dbReference type="InterPro" id="IPR050935">
    <property type="entry name" value="Bromo_chromatin_reader"/>
</dbReference>
<comment type="caution">
    <text evidence="6">The sequence shown here is derived from an EMBL/GenBank/DDBJ whole genome shotgun (WGS) entry which is preliminary data.</text>
</comment>
<feature type="region of interest" description="Disordered" evidence="4">
    <location>
        <begin position="112"/>
        <end position="164"/>
    </location>
</feature>
<dbReference type="InterPro" id="IPR018359">
    <property type="entry name" value="Bromodomain_CS"/>
</dbReference>
<dbReference type="PANTHER" id="PTHR22880">
    <property type="entry name" value="FALZ-RELATED BROMODOMAIN-CONTAINING PROTEINS"/>
    <property type="match status" value="1"/>
</dbReference>
<dbReference type="SUPFAM" id="SSF54160">
    <property type="entry name" value="Chromo domain-like"/>
    <property type="match status" value="1"/>
</dbReference>
<dbReference type="InterPro" id="IPR036427">
    <property type="entry name" value="Bromodomain-like_sf"/>
</dbReference>
<dbReference type="Pfam" id="PF00439">
    <property type="entry name" value="Bromodomain"/>
    <property type="match status" value="1"/>
</dbReference>
<evidence type="ECO:0000313" key="6">
    <source>
        <dbReference type="EMBL" id="KAK5118299.1"/>
    </source>
</evidence>
<evidence type="ECO:0000256" key="1">
    <source>
        <dbReference type="ARBA" id="ARBA00011353"/>
    </source>
</evidence>
<dbReference type="Gene3D" id="2.40.50.40">
    <property type="match status" value="1"/>
</dbReference>
<dbReference type="AlphaFoldDB" id="A0AAN7TIK4"/>
<organism evidence="6 7">
    <name type="scientific">Meristemomyces frigidus</name>
    <dbReference type="NCBI Taxonomy" id="1508187"/>
    <lineage>
        <taxon>Eukaryota</taxon>
        <taxon>Fungi</taxon>
        <taxon>Dikarya</taxon>
        <taxon>Ascomycota</taxon>
        <taxon>Pezizomycotina</taxon>
        <taxon>Dothideomycetes</taxon>
        <taxon>Dothideomycetidae</taxon>
        <taxon>Mycosphaerellales</taxon>
        <taxon>Teratosphaeriaceae</taxon>
        <taxon>Meristemomyces</taxon>
    </lineage>
</organism>
<dbReference type="GO" id="GO:0000785">
    <property type="term" value="C:chromatin"/>
    <property type="evidence" value="ECO:0007669"/>
    <property type="project" value="TreeGrafter"/>
</dbReference>
<dbReference type="PANTHER" id="PTHR22880:SF225">
    <property type="entry name" value="BROMODOMAIN-CONTAINING PROTEIN BET-1-RELATED"/>
    <property type="match status" value="1"/>
</dbReference>
<dbReference type="InterPro" id="IPR001487">
    <property type="entry name" value="Bromodomain"/>
</dbReference>
<feature type="compositionally biased region" description="Basic residues" evidence="4">
    <location>
        <begin position="127"/>
        <end position="139"/>
    </location>
</feature>
<accession>A0AAN7TIK4</accession>
<gene>
    <name evidence="6" type="ORF">LTR62_002812</name>
</gene>
<feature type="region of interest" description="Disordered" evidence="4">
    <location>
        <begin position="195"/>
        <end position="232"/>
    </location>
</feature>
<dbReference type="EMBL" id="JAVRRL010000002">
    <property type="protein sequence ID" value="KAK5118299.1"/>
    <property type="molecule type" value="Genomic_DNA"/>
</dbReference>